<dbReference type="InterPro" id="IPR032632">
    <property type="entry name" value="Peptidase_M16_M"/>
</dbReference>
<comment type="caution">
    <text evidence="1">The sequence shown here is derived from an EMBL/GenBank/DDBJ whole genome shotgun (WGS) entry which is preliminary data.</text>
</comment>
<evidence type="ECO:0000313" key="1">
    <source>
        <dbReference type="EMBL" id="CAK9041229.1"/>
    </source>
</evidence>
<dbReference type="InterPro" id="IPR011249">
    <property type="entry name" value="Metalloenz_LuxS/M16"/>
</dbReference>
<dbReference type="Pfam" id="PF16187">
    <property type="entry name" value="Peptidase_M16_M"/>
    <property type="match status" value="1"/>
</dbReference>
<sequence>MSALVPTFVPLGRAIPSQARPAVAGVSVRHPEAERPGRSASLRPQVAMGLGLGLVGLRHLKLHFRARARLPAKEGYHRMVRCCSTSTDQVVSTLIADNHEVQSPPNDPRTYRVLRMENGLEVLLASDSTASTSAAALTVQCGTFQDPGDRLGLAHFHEHMLFLGTEKYPKEDEYSKFLSDHGGDSNAFTMSEYTTYYFKVASSYLEGALDRFAEFFISPTFDPSGIEREMKAVDSESTNYSTDDGWRLLQVLKATAAEEHPFFSFDVGNLSTLGADDLPGTREKLIAWNRNHYQAGAMKLVIVGKEPLEELEKIAISRFEKVRLGQGQEQSYPSRPWPMNQVGRVVKGVPLKEARSLAVYWPLPPVQTHLFAKPELYIAHMLGHEGQGSLHDVLNQFGWVDQLSAGTAHSFTDEQLFAVNITLTPEGDCHREEILALLFEYVEKVRAAGPQEEIFKELSSLQQISFAHKEDSPLPDDFAASAAMALHRYPAKEVLRGPFALDEWRPDVVAEYLSKLTPENCLVFETSDGYKDESSASDAEEKGWKTERWYKAAFKEEPLDEKHLSEWKARLEELLQGEESGLQLPQPNRFIPEDFSLRGEGTGLDASKLPMEVVPPAPLASDPMLRLWHKMDKAFKTPREYVLTHMHTGAYSAGPEAVAMMRLFCGVVSDDLNTFAYDATVAGLGYNLEFADNLTMTVGGFNDKLPELMKVVVEHIANVLEEFEAAGERMKECADEAEVMEALGERGQELLEKLEVQRQILLQDYKNFTREEPWSVGQYYLSQLMLRKSWHLSEYIKVLENMPDILAMSKAVRKALSHVQVDMLVHGNATEDGARELAEIFCANLKRLGTTPLQELRKKEVTKLPKSTTVFEFDLAALNPAQENSCTQVVYQVGKTQEDFRRDACLSLCCQIGHVSAFQKLRTELQLGYIVQAFPAVTEDVCGFSVLVQGPREHPKDVDGLIEEWLEAFEQELEDMSEETFQKNVQALVNERTQRYSGLIQETTRHWSEILPRRYKFSRIVESTRALETVAKEDVVAFFKKYLAKGAPDRRKLSIRVLGTSAGDVKSQVEKPDALLTSVEDLREFHTETESFPSAVYAEMPSP</sequence>
<dbReference type="InterPro" id="IPR054734">
    <property type="entry name" value="PqqF-like_C_4"/>
</dbReference>
<name>A0ABP0LT87_9DINO</name>
<gene>
    <name evidence="1" type="ORF">CCMP2556_LOCUS22122</name>
</gene>
<reference evidence="1 2" key="1">
    <citation type="submission" date="2024-02" db="EMBL/GenBank/DDBJ databases">
        <authorList>
            <person name="Chen Y."/>
            <person name="Shah S."/>
            <person name="Dougan E. K."/>
            <person name="Thang M."/>
            <person name="Chan C."/>
        </authorList>
    </citation>
    <scope>NUCLEOTIDE SEQUENCE [LARGE SCALE GENOMIC DNA]</scope>
</reference>
<accession>A0ABP0LT87</accession>
<dbReference type="SUPFAM" id="SSF63411">
    <property type="entry name" value="LuxS/MPP-like metallohydrolase"/>
    <property type="match status" value="4"/>
</dbReference>
<dbReference type="Gene3D" id="3.30.830.10">
    <property type="entry name" value="Metalloenzyme, LuxS/M16 peptidase-like"/>
    <property type="match status" value="4"/>
</dbReference>
<dbReference type="Pfam" id="PF05193">
    <property type="entry name" value="Peptidase_M16_C"/>
    <property type="match status" value="1"/>
</dbReference>
<dbReference type="GO" id="GO:0006508">
    <property type="term" value="P:proteolysis"/>
    <property type="evidence" value="ECO:0007669"/>
    <property type="project" value="UniProtKB-KW"/>
</dbReference>
<dbReference type="InterPro" id="IPR011765">
    <property type="entry name" value="Pept_M16_N"/>
</dbReference>
<dbReference type="Pfam" id="PF22456">
    <property type="entry name" value="PqqF-like_C_4"/>
    <property type="match status" value="1"/>
</dbReference>
<dbReference type="PANTHER" id="PTHR43690">
    <property type="entry name" value="NARDILYSIN"/>
    <property type="match status" value="1"/>
</dbReference>
<organism evidence="1 2">
    <name type="scientific">Durusdinium trenchii</name>
    <dbReference type="NCBI Taxonomy" id="1381693"/>
    <lineage>
        <taxon>Eukaryota</taxon>
        <taxon>Sar</taxon>
        <taxon>Alveolata</taxon>
        <taxon>Dinophyceae</taxon>
        <taxon>Suessiales</taxon>
        <taxon>Symbiodiniaceae</taxon>
        <taxon>Durusdinium</taxon>
    </lineage>
</organism>
<dbReference type="Pfam" id="PF00675">
    <property type="entry name" value="Peptidase_M16"/>
    <property type="match status" value="1"/>
</dbReference>
<dbReference type="InterPro" id="IPR050626">
    <property type="entry name" value="Peptidase_M16"/>
</dbReference>
<dbReference type="Proteomes" id="UP001642484">
    <property type="component" value="Unassembled WGS sequence"/>
</dbReference>
<dbReference type="EMBL" id="CAXAMN010013570">
    <property type="protein sequence ID" value="CAK9041229.1"/>
    <property type="molecule type" value="Genomic_DNA"/>
</dbReference>
<dbReference type="InterPro" id="IPR007863">
    <property type="entry name" value="Peptidase_M16_C"/>
</dbReference>
<evidence type="ECO:0000313" key="2">
    <source>
        <dbReference type="Proteomes" id="UP001642484"/>
    </source>
</evidence>
<dbReference type="PANTHER" id="PTHR43690:SF18">
    <property type="entry name" value="INSULIN-DEGRADING ENZYME-RELATED"/>
    <property type="match status" value="1"/>
</dbReference>
<dbReference type="GO" id="GO:0008233">
    <property type="term" value="F:peptidase activity"/>
    <property type="evidence" value="ECO:0007669"/>
    <property type="project" value="UniProtKB-KW"/>
</dbReference>
<keyword evidence="2" id="KW-1185">Reference proteome</keyword>
<protein>
    <submittedName>
        <fullName evidence="1">Uncharacterized protein</fullName>
    </submittedName>
</protein>
<proteinExistence type="predicted"/>